<feature type="region of interest" description="Disordered" evidence="2">
    <location>
        <begin position="168"/>
        <end position="194"/>
    </location>
</feature>
<proteinExistence type="predicted"/>
<comment type="caution">
    <text evidence="3">The sequence shown here is derived from an EMBL/GenBank/DDBJ whole genome shotgun (WGS) entry which is preliminary data.</text>
</comment>
<protein>
    <submittedName>
        <fullName evidence="3">Uncharacterized protein</fullName>
    </submittedName>
</protein>
<evidence type="ECO:0000313" key="3">
    <source>
        <dbReference type="EMBL" id="GJS77883.1"/>
    </source>
</evidence>
<dbReference type="Proteomes" id="UP001151760">
    <property type="component" value="Unassembled WGS sequence"/>
</dbReference>
<feature type="compositionally biased region" description="Polar residues" evidence="2">
    <location>
        <begin position="168"/>
        <end position="181"/>
    </location>
</feature>
<evidence type="ECO:0000256" key="2">
    <source>
        <dbReference type="SAM" id="MobiDB-lite"/>
    </source>
</evidence>
<evidence type="ECO:0000313" key="4">
    <source>
        <dbReference type="Proteomes" id="UP001151760"/>
    </source>
</evidence>
<feature type="compositionally biased region" description="Basic and acidic residues" evidence="2">
    <location>
        <begin position="183"/>
        <end position="194"/>
    </location>
</feature>
<keyword evidence="4" id="KW-1185">Reference proteome</keyword>
<sequence length="243" mass="27692">MGVKTGENYEYNWVGPKFRQLKTLDFGEDYTNGPCEFFFFFTDYKKATLIIAKLALVVCYECKWLGLGFDCGLTFLASALYSSDSRVRACSFLTFNWVILGINGYVYFTLIKDASKQGRKNVNLDDDVMEVEVEKTLIEIKATKPKAVTIVVTRPKARGVVVQEPSEFTKTTSPSQLSQLPQAKDKGKAKMVEPKKPLKKKDQILIDEEIAQRLQEELQAELEEEERMARQKEEEANITLIES</sequence>
<dbReference type="EMBL" id="BQNB010010482">
    <property type="protein sequence ID" value="GJS77883.1"/>
    <property type="molecule type" value="Genomic_DNA"/>
</dbReference>
<organism evidence="3 4">
    <name type="scientific">Tanacetum coccineum</name>
    <dbReference type="NCBI Taxonomy" id="301880"/>
    <lineage>
        <taxon>Eukaryota</taxon>
        <taxon>Viridiplantae</taxon>
        <taxon>Streptophyta</taxon>
        <taxon>Embryophyta</taxon>
        <taxon>Tracheophyta</taxon>
        <taxon>Spermatophyta</taxon>
        <taxon>Magnoliopsida</taxon>
        <taxon>eudicotyledons</taxon>
        <taxon>Gunneridae</taxon>
        <taxon>Pentapetalae</taxon>
        <taxon>asterids</taxon>
        <taxon>campanulids</taxon>
        <taxon>Asterales</taxon>
        <taxon>Asteraceae</taxon>
        <taxon>Asteroideae</taxon>
        <taxon>Anthemideae</taxon>
        <taxon>Anthemidinae</taxon>
        <taxon>Tanacetum</taxon>
    </lineage>
</organism>
<evidence type="ECO:0000256" key="1">
    <source>
        <dbReference type="SAM" id="Coils"/>
    </source>
</evidence>
<reference evidence="3" key="2">
    <citation type="submission" date="2022-01" db="EMBL/GenBank/DDBJ databases">
        <authorList>
            <person name="Yamashiro T."/>
            <person name="Shiraishi A."/>
            <person name="Satake H."/>
            <person name="Nakayama K."/>
        </authorList>
    </citation>
    <scope>NUCLEOTIDE SEQUENCE</scope>
</reference>
<name>A0ABQ4YMA3_9ASTR</name>
<keyword evidence="1" id="KW-0175">Coiled coil</keyword>
<reference evidence="3" key="1">
    <citation type="journal article" date="2022" name="Int. J. Mol. Sci.">
        <title>Draft Genome of Tanacetum Coccineum: Genomic Comparison of Closely Related Tanacetum-Family Plants.</title>
        <authorList>
            <person name="Yamashiro T."/>
            <person name="Shiraishi A."/>
            <person name="Nakayama K."/>
            <person name="Satake H."/>
        </authorList>
    </citation>
    <scope>NUCLEOTIDE SEQUENCE</scope>
</reference>
<feature type="coiled-coil region" evidence="1">
    <location>
        <begin position="206"/>
        <end position="242"/>
    </location>
</feature>
<accession>A0ABQ4YMA3</accession>
<gene>
    <name evidence="3" type="ORF">Tco_0727764</name>
</gene>